<comment type="caution">
    <text evidence="1">The sequence shown here is derived from an EMBL/GenBank/DDBJ whole genome shotgun (WGS) entry which is preliminary data.</text>
</comment>
<dbReference type="EMBL" id="JAFCIX010000443">
    <property type="protein sequence ID" value="KAH6589632.1"/>
    <property type="molecule type" value="Genomic_DNA"/>
</dbReference>
<sequence length="268" mass="30678">MILGLRAITTAVPQRAAVYVHQRLSVSTRTELLRACSARQQRLPLQVRCYAGDHSSKSIAHHSKDDHHKEEPESAVYKEEYLELARNWPQNYYSPDNRNINIVDPEDFMDPRPPPTGFDAVNSGKDPEPETWSSPMWSRILVVGVSLAVAYRTNEYYMEGKQPSEHPVAVFLQSVVDKYTDPQVARDFDARSLSLRRQWADDRLIFASKAIDPDDRLAPIRISYVDMHTSGSDRLVDVAPDIDFTDVVYKTNWRDTKYVLPAYPKNKA</sequence>
<name>A0ABQ8F025_9FUNG</name>
<reference evidence="1 2" key="1">
    <citation type="submission" date="2021-02" db="EMBL/GenBank/DDBJ databases">
        <title>Variation within the Batrachochytrium salamandrivorans European outbreak.</title>
        <authorList>
            <person name="Kelly M."/>
            <person name="Pasmans F."/>
            <person name="Shea T.P."/>
            <person name="Munoz J.F."/>
            <person name="Carranza S."/>
            <person name="Cuomo C.A."/>
            <person name="Martel A."/>
        </authorList>
    </citation>
    <scope>NUCLEOTIDE SEQUENCE [LARGE SCALE GENOMIC DNA]</scope>
    <source>
        <strain evidence="1 2">AMFP18/2</strain>
    </source>
</reference>
<keyword evidence="2" id="KW-1185">Reference proteome</keyword>
<dbReference type="Proteomes" id="UP001648503">
    <property type="component" value="Unassembled WGS sequence"/>
</dbReference>
<proteinExistence type="predicted"/>
<accession>A0ABQ8F025</accession>
<protein>
    <recommendedName>
        <fullName evidence="3">Mitochondrial import inner membrane translocase subunit Tim21</fullName>
    </recommendedName>
</protein>
<gene>
    <name evidence="1" type="ORF">BASA50_009889</name>
</gene>
<organism evidence="1 2">
    <name type="scientific">Batrachochytrium salamandrivorans</name>
    <dbReference type="NCBI Taxonomy" id="1357716"/>
    <lineage>
        <taxon>Eukaryota</taxon>
        <taxon>Fungi</taxon>
        <taxon>Fungi incertae sedis</taxon>
        <taxon>Chytridiomycota</taxon>
        <taxon>Chytridiomycota incertae sedis</taxon>
        <taxon>Chytridiomycetes</taxon>
        <taxon>Rhizophydiales</taxon>
        <taxon>Rhizophydiales incertae sedis</taxon>
        <taxon>Batrachochytrium</taxon>
    </lineage>
</organism>
<evidence type="ECO:0000313" key="2">
    <source>
        <dbReference type="Proteomes" id="UP001648503"/>
    </source>
</evidence>
<evidence type="ECO:0000313" key="1">
    <source>
        <dbReference type="EMBL" id="KAH6589632.1"/>
    </source>
</evidence>
<evidence type="ECO:0008006" key="3">
    <source>
        <dbReference type="Google" id="ProtNLM"/>
    </source>
</evidence>